<organism evidence="2 3">
    <name type="scientific">Rothia nasimurium</name>
    <dbReference type="NCBI Taxonomy" id="85336"/>
    <lineage>
        <taxon>Bacteria</taxon>
        <taxon>Bacillati</taxon>
        <taxon>Actinomycetota</taxon>
        <taxon>Actinomycetes</taxon>
        <taxon>Micrococcales</taxon>
        <taxon>Micrococcaceae</taxon>
        <taxon>Rothia</taxon>
    </lineage>
</organism>
<protein>
    <submittedName>
        <fullName evidence="2">Amine oxidase</fullName>
    </submittedName>
</protein>
<dbReference type="InterPro" id="IPR036188">
    <property type="entry name" value="FAD/NAD-bd_sf"/>
</dbReference>
<dbReference type="Pfam" id="PF01593">
    <property type="entry name" value="Amino_oxidase"/>
    <property type="match status" value="1"/>
</dbReference>
<sequence>MARKVIIIGAGFAGLVAARELQTLGHTTEIFEARDRIGGRAWTDNRLGVPLEMGATWVHWMQPNIWNEITRYGQTIYPSPYTEKAYWVTENRVISGTEAEIDEKISRPMYKIFENSKEFFPNPHDPLKILDPGFPDHDNLREKFRTADHTSPLDLLRTGEFTQEEIDLCDAYWSAGFIGDPDRGSSLMPKQWAALSHHNLPLMDDITLRWKLTNGMRGLYENIAQDLTCPIHLSTPITRVEHHESGVTVFLETGESHRADAVIITVPVGALGHIDFTPALPAPMNTVIEEKWNSTGCKAWIKVKGHHNIFAYAPRPAKLTMIRSELFLDDNTTILVGFGPQHEAMDVTNLHDAQEAINRWRPDLEVLDCTGHDWVADKWSGQAWATLRKGQFIEGWSAFANTSTRLYFAGSDYAKGWRGVVVEGALETGVATARRVHNELSATDS</sequence>
<feature type="domain" description="Amine oxidase" evidence="1">
    <location>
        <begin position="12"/>
        <end position="436"/>
    </location>
</feature>
<dbReference type="SUPFAM" id="SSF51905">
    <property type="entry name" value="FAD/NAD(P)-binding domain"/>
    <property type="match status" value="1"/>
</dbReference>
<dbReference type="Gene3D" id="3.50.50.60">
    <property type="entry name" value="FAD/NAD(P)-binding domain"/>
    <property type="match status" value="1"/>
</dbReference>
<dbReference type="PANTHER" id="PTHR10742:SF410">
    <property type="entry name" value="LYSINE-SPECIFIC HISTONE DEMETHYLASE 2"/>
    <property type="match status" value="1"/>
</dbReference>
<accession>A0A1Y1RP88</accession>
<evidence type="ECO:0000313" key="3">
    <source>
        <dbReference type="Proteomes" id="UP000192359"/>
    </source>
</evidence>
<proteinExistence type="predicted"/>
<comment type="caution">
    <text evidence="2">The sequence shown here is derived from an EMBL/GenBank/DDBJ whole genome shotgun (WGS) entry which is preliminary data.</text>
</comment>
<dbReference type="EMBL" id="LXWF01000033">
    <property type="protein sequence ID" value="ORC17411.1"/>
    <property type="molecule type" value="Genomic_DNA"/>
</dbReference>
<dbReference type="OrthoDB" id="337830at2"/>
<dbReference type="InterPro" id="IPR050281">
    <property type="entry name" value="Flavin_monoamine_oxidase"/>
</dbReference>
<dbReference type="PANTHER" id="PTHR10742">
    <property type="entry name" value="FLAVIN MONOAMINE OXIDASE"/>
    <property type="match status" value="1"/>
</dbReference>
<dbReference type="InterPro" id="IPR002937">
    <property type="entry name" value="Amino_oxidase"/>
</dbReference>
<gene>
    <name evidence="2" type="ORF">A7979_03155</name>
</gene>
<evidence type="ECO:0000313" key="2">
    <source>
        <dbReference type="EMBL" id="ORC17411.1"/>
    </source>
</evidence>
<dbReference type="GO" id="GO:0016491">
    <property type="term" value="F:oxidoreductase activity"/>
    <property type="evidence" value="ECO:0007669"/>
    <property type="project" value="InterPro"/>
</dbReference>
<keyword evidence="3" id="KW-1185">Reference proteome</keyword>
<dbReference type="Proteomes" id="UP000192359">
    <property type="component" value="Unassembled WGS sequence"/>
</dbReference>
<dbReference type="AlphaFoldDB" id="A0A1Y1RP88"/>
<reference evidence="2 3" key="1">
    <citation type="submission" date="2016-05" db="EMBL/GenBank/DDBJ databases">
        <title>Draft genome sequence of a porcine commensal Rothia nasimurium.</title>
        <authorList>
            <person name="Gaiser R.A."/>
            <person name="Van Baarlen P."/>
            <person name="Wells J.M."/>
        </authorList>
    </citation>
    <scope>NUCLEOTIDE SEQUENCE [LARGE SCALE GENOMIC DNA]</scope>
    <source>
        <strain evidence="2 3">PT-32</strain>
    </source>
</reference>
<dbReference type="RefSeq" id="WP_083091899.1">
    <property type="nucleotide sequence ID" value="NZ_LXWF01000033.1"/>
</dbReference>
<name>A0A1Y1RP88_9MICC</name>
<evidence type="ECO:0000259" key="1">
    <source>
        <dbReference type="Pfam" id="PF01593"/>
    </source>
</evidence>